<accession>Q8CK88</accession>
<evidence type="ECO:0000313" key="1">
    <source>
        <dbReference type="EMBL" id="AAM87526.1"/>
    </source>
</evidence>
<organism evidence="1 2">
    <name type="scientific">Yersinia pestis</name>
    <dbReference type="NCBI Taxonomy" id="632"/>
    <lineage>
        <taxon>Bacteria</taxon>
        <taxon>Pseudomonadati</taxon>
        <taxon>Pseudomonadota</taxon>
        <taxon>Gammaproteobacteria</taxon>
        <taxon>Enterobacterales</taxon>
        <taxon>Yersiniaceae</taxon>
        <taxon>Yersinia</taxon>
    </lineage>
</organism>
<reference evidence="1 2" key="1">
    <citation type="journal article" date="2002" name="J. Bacteriol.">
        <title>Genome sequence of Yersinia pestis KIM.</title>
        <authorList>
            <person name="Deng W."/>
            <person name="Burland V."/>
            <person name="Plunkett G.III."/>
            <person name="Boutin A."/>
            <person name="Mayhew G.F."/>
            <person name="Liss P."/>
            <person name="Perna N.T."/>
            <person name="Rose D.J."/>
            <person name="Mau B."/>
            <person name="Zhou S."/>
            <person name="Schwartz D.C."/>
            <person name="Fetherston J.D."/>
            <person name="Lindler L.E."/>
            <person name="Brubaker R.R."/>
            <person name="Plana G.V."/>
            <person name="Straley S.C."/>
            <person name="McDonough K.A."/>
            <person name="Nilles M.L."/>
            <person name="Matson J.S."/>
            <person name="Blattner F.R."/>
            <person name="Perry R.D."/>
        </authorList>
    </citation>
    <scope>NUCLEOTIDE SEQUENCE [LARGE SCALE GENOMIC DNA]</scope>
    <source>
        <strain evidence="2">KIM10+ / Biovar Mediaevalis</strain>
    </source>
</reference>
<dbReference type="DNASU" id="1148929"/>
<gene>
    <name evidence="1" type="ordered locus">y3982</name>
</gene>
<name>Q8CK88_YERPE</name>
<dbReference type="KEGG" id="ypk:y3982"/>
<evidence type="ECO:0000313" key="2">
    <source>
        <dbReference type="Proteomes" id="UP000002490"/>
    </source>
</evidence>
<dbReference type="AlphaFoldDB" id="Q8CK88"/>
<dbReference type="HOGENOM" id="CLU_1958746_0_0_6"/>
<dbReference type="EMBL" id="AE009952">
    <property type="protein sequence ID" value="AAM87526.1"/>
    <property type="molecule type" value="Genomic_DNA"/>
</dbReference>
<dbReference type="Proteomes" id="UP000002490">
    <property type="component" value="Chromosome"/>
</dbReference>
<protein>
    <submittedName>
        <fullName evidence="1">Uncharacterized protein</fullName>
    </submittedName>
</protein>
<proteinExistence type="predicted"/>
<sequence length="128" mass="14680">MTSKPLVKRTRQTLRSAELGFFGVVVYTRVHTPRFCGHASNAGTLLLATFMLRGLRTSWLIVAIIKKAPGFLLRKHVINPPRLHYWQRTRTQNFMADYLRCQEIYSITRITMPVAADVLGSNPRSEYS</sequence>